<keyword evidence="4 5" id="KW-0067">ATP-binding</keyword>
<reference evidence="8" key="1">
    <citation type="submission" date="2016-01" db="EMBL/GenBank/DDBJ databases">
        <authorList>
            <person name="Peeters C."/>
        </authorList>
    </citation>
    <scope>NUCLEOTIDE SEQUENCE [LARGE SCALE GENOMIC DNA]</scope>
    <source>
        <strain evidence="8">LMG 22934</strain>
    </source>
</reference>
<dbReference type="EMBL" id="FCNW02000005">
    <property type="protein sequence ID" value="SAL28208.1"/>
    <property type="molecule type" value="Genomic_DNA"/>
</dbReference>
<dbReference type="PROSITE" id="PS00107">
    <property type="entry name" value="PROTEIN_KINASE_ATP"/>
    <property type="match status" value="1"/>
</dbReference>
<dbReference type="InterPro" id="IPR008266">
    <property type="entry name" value="Tyr_kinase_AS"/>
</dbReference>
<keyword evidence="1" id="KW-0808">Transferase</keyword>
<gene>
    <name evidence="8" type="ORF">AWB65_01666</name>
</gene>
<dbReference type="PANTHER" id="PTHR43289">
    <property type="entry name" value="MITOGEN-ACTIVATED PROTEIN KINASE KINASE KINASE 20-RELATED"/>
    <property type="match status" value="1"/>
</dbReference>
<dbReference type="PANTHER" id="PTHR43289:SF34">
    <property type="entry name" value="SERINE_THREONINE-PROTEIN KINASE YBDM-RELATED"/>
    <property type="match status" value="1"/>
</dbReference>
<proteinExistence type="predicted"/>
<dbReference type="GO" id="GO:0005524">
    <property type="term" value="F:ATP binding"/>
    <property type="evidence" value="ECO:0007669"/>
    <property type="project" value="UniProtKB-UniRule"/>
</dbReference>
<dbReference type="Pfam" id="PF14326">
    <property type="entry name" value="DUF4384"/>
    <property type="match status" value="1"/>
</dbReference>
<evidence type="ECO:0000256" key="2">
    <source>
        <dbReference type="ARBA" id="ARBA00022741"/>
    </source>
</evidence>
<sequence length="538" mass="59059">MTRIDESAGTFGERTLALAPGSRLAEFDLIRLIGEGGFGIVYLAYDTLLHRQVAIKEFMPATLACRSGRTDVLVRSNRHEEIFVEAKRKFLEEARLLAQFDHESIVRVLRVWEANGTAYMAMPYYEGMTLWDTIRAKGTPPDENWLRAMLRPLMEALGVLHRAQCYHRDVSPDNIMIASDPERPVLLDLGAARRIIGTMSHAPTVIYKTGYAPVEQYGLERSMTQGPWTDVYALAAVVYFAITGTAPPASISRTMEDMYEPLAVVASGRYSARFLQAIDHALAVRPEHRPQSIAEFAAELGTHIDAGNGHPTPPPVEPEPASRPDRQRLYIAAAVLGVVALGGGAGWHLLKPPLQKPPPPPPPPPPYTPAGEMARIVQLADASQHVTVQSASSARIGRDKLTFAVTTSRSGFVYVFMTDPTDQYTMLFPNERDENNRVSAGETLFLPRSNWPMVASAPVGPNRFLVIVSASPRDFSDAGLSRQAPFAKISPVVQRETAARRTERYSPFAGTPHCAPGADCPNSFGAAMFQIDSVAYHE</sequence>
<dbReference type="Gene3D" id="1.10.510.10">
    <property type="entry name" value="Transferase(Phosphotransferase) domain 1"/>
    <property type="match status" value="1"/>
</dbReference>
<dbReference type="PROSITE" id="PS50011">
    <property type="entry name" value="PROTEIN_KINASE_DOM"/>
    <property type="match status" value="1"/>
</dbReference>
<dbReference type="GO" id="GO:0004674">
    <property type="term" value="F:protein serine/threonine kinase activity"/>
    <property type="evidence" value="ECO:0007669"/>
    <property type="project" value="TreeGrafter"/>
</dbReference>
<evidence type="ECO:0000259" key="7">
    <source>
        <dbReference type="PROSITE" id="PS50011"/>
    </source>
</evidence>
<dbReference type="AlphaFoldDB" id="A0A158G7T6"/>
<protein>
    <submittedName>
        <fullName evidence="8">Protein kinase</fullName>
    </submittedName>
</protein>
<evidence type="ECO:0000313" key="9">
    <source>
        <dbReference type="Proteomes" id="UP000054977"/>
    </source>
</evidence>
<keyword evidence="2 5" id="KW-0547">Nucleotide-binding</keyword>
<name>A0A158G7T6_9BURK</name>
<keyword evidence="3 8" id="KW-0418">Kinase</keyword>
<dbReference type="Pfam" id="PF00069">
    <property type="entry name" value="Pkinase"/>
    <property type="match status" value="1"/>
</dbReference>
<organism evidence="8 9">
    <name type="scientific">Caballeronia humi</name>
    <dbReference type="NCBI Taxonomy" id="326474"/>
    <lineage>
        <taxon>Bacteria</taxon>
        <taxon>Pseudomonadati</taxon>
        <taxon>Pseudomonadota</taxon>
        <taxon>Betaproteobacteria</taxon>
        <taxon>Burkholderiales</taxon>
        <taxon>Burkholderiaceae</taxon>
        <taxon>Caballeronia</taxon>
    </lineage>
</organism>
<evidence type="ECO:0000256" key="5">
    <source>
        <dbReference type="PROSITE-ProRule" id="PRU10141"/>
    </source>
</evidence>
<feature type="compositionally biased region" description="Pro residues" evidence="6">
    <location>
        <begin position="354"/>
        <end position="368"/>
    </location>
</feature>
<evidence type="ECO:0000256" key="3">
    <source>
        <dbReference type="ARBA" id="ARBA00022777"/>
    </source>
</evidence>
<dbReference type="Proteomes" id="UP000054977">
    <property type="component" value="Unassembled WGS sequence"/>
</dbReference>
<dbReference type="OrthoDB" id="9801841at2"/>
<evidence type="ECO:0000256" key="4">
    <source>
        <dbReference type="ARBA" id="ARBA00022840"/>
    </source>
</evidence>
<dbReference type="STRING" id="326474.AWB65_01666"/>
<dbReference type="CDD" id="cd14014">
    <property type="entry name" value="STKc_PknB_like"/>
    <property type="match status" value="1"/>
</dbReference>
<accession>A0A158G7T6</accession>
<keyword evidence="9" id="KW-1185">Reference proteome</keyword>
<feature type="binding site" evidence="5">
    <location>
        <position position="56"/>
    </location>
    <ligand>
        <name>ATP</name>
        <dbReference type="ChEBI" id="CHEBI:30616"/>
    </ligand>
</feature>
<dbReference type="InterPro" id="IPR011009">
    <property type="entry name" value="Kinase-like_dom_sf"/>
</dbReference>
<dbReference type="SUPFAM" id="SSF56112">
    <property type="entry name" value="Protein kinase-like (PK-like)"/>
    <property type="match status" value="1"/>
</dbReference>
<dbReference type="PROSITE" id="PS00109">
    <property type="entry name" value="PROTEIN_KINASE_TYR"/>
    <property type="match status" value="1"/>
</dbReference>
<evidence type="ECO:0000256" key="6">
    <source>
        <dbReference type="SAM" id="MobiDB-lite"/>
    </source>
</evidence>
<dbReference type="InterPro" id="IPR000719">
    <property type="entry name" value="Prot_kinase_dom"/>
</dbReference>
<dbReference type="InterPro" id="IPR017441">
    <property type="entry name" value="Protein_kinase_ATP_BS"/>
</dbReference>
<feature type="domain" description="Protein kinase" evidence="7">
    <location>
        <begin position="27"/>
        <end position="313"/>
    </location>
</feature>
<dbReference type="RefSeq" id="WP_159907560.1">
    <property type="nucleotide sequence ID" value="NZ_FCNW02000005.1"/>
</dbReference>
<dbReference type="InterPro" id="IPR025493">
    <property type="entry name" value="DUF4384"/>
</dbReference>
<evidence type="ECO:0000256" key="1">
    <source>
        <dbReference type="ARBA" id="ARBA00022679"/>
    </source>
</evidence>
<evidence type="ECO:0000313" key="8">
    <source>
        <dbReference type="EMBL" id="SAL28208.1"/>
    </source>
</evidence>
<feature type="region of interest" description="Disordered" evidence="6">
    <location>
        <begin position="350"/>
        <end position="371"/>
    </location>
</feature>
<comment type="caution">
    <text evidence="8">The sequence shown here is derived from an EMBL/GenBank/DDBJ whole genome shotgun (WGS) entry which is preliminary data.</text>
</comment>